<evidence type="ECO:0000259" key="2">
    <source>
        <dbReference type="PROSITE" id="PS51819"/>
    </source>
</evidence>
<evidence type="ECO:0000256" key="1">
    <source>
        <dbReference type="ARBA" id="ARBA00022723"/>
    </source>
</evidence>
<dbReference type="AlphaFoldDB" id="A0A1Y5Y498"/>
<proteinExistence type="predicted"/>
<dbReference type="InterPro" id="IPR004360">
    <property type="entry name" value="Glyas_Fos-R_dOase_dom"/>
</dbReference>
<dbReference type="GO" id="GO:0051213">
    <property type="term" value="F:dioxygenase activity"/>
    <property type="evidence" value="ECO:0007669"/>
    <property type="project" value="UniProtKB-KW"/>
</dbReference>
<dbReference type="PANTHER" id="PTHR43048:SF3">
    <property type="entry name" value="METHYLMALONYL-COA EPIMERASE, MITOCHONDRIAL"/>
    <property type="match status" value="1"/>
</dbReference>
<keyword evidence="4" id="KW-1185">Reference proteome</keyword>
<dbReference type="Pfam" id="PF00903">
    <property type="entry name" value="Glyoxalase"/>
    <property type="match status" value="1"/>
</dbReference>
<accession>A0A1Y5Y498</accession>
<organism evidence="3 4">
    <name type="scientific">Kibdelosporangium aridum</name>
    <dbReference type="NCBI Taxonomy" id="2030"/>
    <lineage>
        <taxon>Bacteria</taxon>
        <taxon>Bacillati</taxon>
        <taxon>Actinomycetota</taxon>
        <taxon>Actinomycetes</taxon>
        <taxon>Pseudonocardiales</taxon>
        <taxon>Pseudonocardiaceae</taxon>
        <taxon>Kibdelosporangium</taxon>
    </lineage>
</organism>
<dbReference type="InterPro" id="IPR029068">
    <property type="entry name" value="Glyas_Bleomycin-R_OHBP_Dase"/>
</dbReference>
<reference evidence="3 4" key="1">
    <citation type="submission" date="2017-04" db="EMBL/GenBank/DDBJ databases">
        <authorList>
            <person name="Afonso C.L."/>
            <person name="Miller P.J."/>
            <person name="Scott M.A."/>
            <person name="Spackman E."/>
            <person name="Goraichik I."/>
            <person name="Dimitrov K.M."/>
            <person name="Suarez D.L."/>
            <person name="Swayne D.E."/>
        </authorList>
    </citation>
    <scope>NUCLEOTIDE SEQUENCE [LARGE SCALE GENOMIC DNA]</scope>
    <source>
        <strain evidence="3 4">DSM 43828</strain>
    </source>
</reference>
<feature type="domain" description="VOC" evidence="2">
    <location>
        <begin position="3"/>
        <end position="116"/>
    </location>
</feature>
<dbReference type="Gene3D" id="3.10.180.10">
    <property type="entry name" value="2,3-Dihydroxybiphenyl 1,2-Dioxygenase, domain 1"/>
    <property type="match status" value="1"/>
</dbReference>
<dbReference type="GO" id="GO:0046491">
    <property type="term" value="P:L-methylmalonyl-CoA metabolic process"/>
    <property type="evidence" value="ECO:0007669"/>
    <property type="project" value="TreeGrafter"/>
</dbReference>
<dbReference type="RefSeq" id="WP_084433437.1">
    <property type="nucleotide sequence ID" value="NZ_FWXV01000011.1"/>
</dbReference>
<dbReference type="GO" id="GO:0004493">
    <property type="term" value="F:methylmalonyl-CoA epimerase activity"/>
    <property type="evidence" value="ECO:0007669"/>
    <property type="project" value="TreeGrafter"/>
</dbReference>
<evidence type="ECO:0000313" key="4">
    <source>
        <dbReference type="Proteomes" id="UP000192674"/>
    </source>
</evidence>
<name>A0A1Y5Y498_KIBAR</name>
<gene>
    <name evidence="3" type="ORF">SAMN05661093_09151</name>
</gene>
<evidence type="ECO:0000313" key="3">
    <source>
        <dbReference type="EMBL" id="SMD25465.1"/>
    </source>
</evidence>
<dbReference type="EMBL" id="FWXV01000011">
    <property type="protein sequence ID" value="SMD25465.1"/>
    <property type="molecule type" value="Genomic_DNA"/>
</dbReference>
<sequence length="128" mass="14549">MITLHHTHLMATDIDATIAFWRNGFDAEVVYDTEFAGARNVFLRIGTGRIHLYDQPPKTMGQGTVHHIGIQTDELDALVRHLRQLGVSVTDIRRHPTADYAMAEGPDHLLIELFHPHTVPPELRDYFS</sequence>
<keyword evidence="3" id="KW-0223">Dioxygenase</keyword>
<dbReference type="CDD" id="cd06587">
    <property type="entry name" value="VOC"/>
    <property type="match status" value="1"/>
</dbReference>
<dbReference type="InterPro" id="IPR051785">
    <property type="entry name" value="MMCE/EMCE_epimerase"/>
</dbReference>
<dbReference type="Proteomes" id="UP000192674">
    <property type="component" value="Unassembled WGS sequence"/>
</dbReference>
<dbReference type="SUPFAM" id="SSF54593">
    <property type="entry name" value="Glyoxalase/Bleomycin resistance protein/Dihydroxybiphenyl dioxygenase"/>
    <property type="match status" value="1"/>
</dbReference>
<keyword evidence="3" id="KW-0560">Oxidoreductase</keyword>
<dbReference type="PROSITE" id="PS51819">
    <property type="entry name" value="VOC"/>
    <property type="match status" value="1"/>
</dbReference>
<dbReference type="InterPro" id="IPR037523">
    <property type="entry name" value="VOC_core"/>
</dbReference>
<keyword evidence="1" id="KW-0479">Metal-binding</keyword>
<dbReference type="PANTHER" id="PTHR43048">
    <property type="entry name" value="METHYLMALONYL-COA EPIMERASE"/>
    <property type="match status" value="1"/>
</dbReference>
<protein>
    <submittedName>
        <fullName evidence="3">Catechol 2,3-dioxygenase</fullName>
    </submittedName>
</protein>
<dbReference type="GO" id="GO:0046872">
    <property type="term" value="F:metal ion binding"/>
    <property type="evidence" value="ECO:0007669"/>
    <property type="project" value="UniProtKB-KW"/>
</dbReference>